<feature type="compositionally biased region" description="Low complexity" evidence="7">
    <location>
        <begin position="871"/>
        <end position="884"/>
    </location>
</feature>
<feature type="compositionally biased region" description="Low complexity" evidence="7">
    <location>
        <begin position="686"/>
        <end position="702"/>
    </location>
</feature>
<keyword evidence="4" id="KW-0238">DNA-binding</keyword>
<dbReference type="EMBL" id="LVLJ01001437">
    <property type="protein sequence ID" value="OAE29604.1"/>
    <property type="molecule type" value="Genomic_DNA"/>
</dbReference>
<name>A0A176W9B1_MARPO</name>
<dbReference type="SUPFAM" id="SSF57959">
    <property type="entry name" value="Leucine zipper domain"/>
    <property type="match status" value="1"/>
</dbReference>
<dbReference type="InterPro" id="IPR044827">
    <property type="entry name" value="GBF-like"/>
</dbReference>
<comment type="similarity">
    <text evidence="2">Belongs to the bZIP family.</text>
</comment>
<dbReference type="PANTHER" id="PTHR45967:SF28">
    <property type="entry name" value="BASIC-LEUCINE ZIPPER (BZIP) TRANSCRIPTION FACTOR FAMILY PROTEIN"/>
    <property type="match status" value="1"/>
</dbReference>
<dbReference type="InterPro" id="IPR045314">
    <property type="entry name" value="bZIP_plant_GBF1"/>
</dbReference>
<feature type="region of interest" description="Disordered" evidence="7">
    <location>
        <begin position="863"/>
        <end position="884"/>
    </location>
</feature>
<evidence type="ECO:0000256" key="1">
    <source>
        <dbReference type="ARBA" id="ARBA00004123"/>
    </source>
</evidence>
<dbReference type="AlphaFoldDB" id="A0A176W9B1"/>
<feature type="region of interest" description="Disordered" evidence="7">
    <location>
        <begin position="486"/>
        <end position="521"/>
    </location>
</feature>
<dbReference type="PROSITE" id="PS50217">
    <property type="entry name" value="BZIP"/>
    <property type="match status" value="1"/>
</dbReference>
<dbReference type="CDD" id="cd14702">
    <property type="entry name" value="bZIP_plant_GBF1"/>
    <property type="match status" value="1"/>
</dbReference>
<dbReference type="GO" id="GO:0043565">
    <property type="term" value="F:sequence-specific DNA binding"/>
    <property type="evidence" value="ECO:0007669"/>
    <property type="project" value="InterPro"/>
</dbReference>
<dbReference type="GO" id="GO:0005634">
    <property type="term" value="C:nucleus"/>
    <property type="evidence" value="ECO:0007669"/>
    <property type="project" value="UniProtKB-SubCell"/>
</dbReference>
<feature type="compositionally biased region" description="Basic and acidic residues" evidence="7">
    <location>
        <begin position="79"/>
        <end position="119"/>
    </location>
</feature>
<accession>A0A176W9B1</accession>
<keyword evidence="5" id="KW-0804">Transcription</keyword>
<dbReference type="Proteomes" id="UP000077202">
    <property type="component" value="Unassembled WGS sequence"/>
</dbReference>
<evidence type="ECO:0000313" key="10">
    <source>
        <dbReference type="Proteomes" id="UP000077202"/>
    </source>
</evidence>
<evidence type="ECO:0000313" key="9">
    <source>
        <dbReference type="EMBL" id="OAE29604.1"/>
    </source>
</evidence>
<organism evidence="9 10">
    <name type="scientific">Marchantia polymorpha subsp. ruderalis</name>
    <dbReference type="NCBI Taxonomy" id="1480154"/>
    <lineage>
        <taxon>Eukaryota</taxon>
        <taxon>Viridiplantae</taxon>
        <taxon>Streptophyta</taxon>
        <taxon>Embryophyta</taxon>
        <taxon>Marchantiophyta</taxon>
        <taxon>Marchantiopsida</taxon>
        <taxon>Marchantiidae</taxon>
        <taxon>Marchantiales</taxon>
        <taxon>Marchantiaceae</taxon>
        <taxon>Marchantia</taxon>
    </lineage>
</organism>
<keyword evidence="6" id="KW-0539">Nucleus</keyword>
<evidence type="ECO:0000256" key="5">
    <source>
        <dbReference type="ARBA" id="ARBA00023163"/>
    </source>
</evidence>
<feature type="region of interest" description="Disordered" evidence="7">
    <location>
        <begin position="679"/>
        <end position="716"/>
    </location>
</feature>
<feature type="compositionally biased region" description="Basic and acidic residues" evidence="7">
    <location>
        <begin position="263"/>
        <end position="276"/>
    </location>
</feature>
<dbReference type="InterPro" id="IPR004827">
    <property type="entry name" value="bZIP"/>
</dbReference>
<feature type="domain" description="BZIP" evidence="8">
    <location>
        <begin position="507"/>
        <end position="554"/>
    </location>
</feature>
<evidence type="ECO:0000256" key="4">
    <source>
        <dbReference type="ARBA" id="ARBA00023125"/>
    </source>
</evidence>
<feature type="region of interest" description="Disordered" evidence="7">
    <location>
        <begin position="26"/>
        <end position="119"/>
    </location>
</feature>
<gene>
    <name evidence="9" type="ORF">AXG93_4003s1260</name>
</gene>
<evidence type="ECO:0000256" key="2">
    <source>
        <dbReference type="ARBA" id="ARBA00007163"/>
    </source>
</evidence>
<evidence type="ECO:0000256" key="6">
    <source>
        <dbReference type="ARBA" id="ARBA00023242"/>
    </source>
</evidence>
<dbReference type="PANTHER" id="PTHR45967">
    <property type="entry name" value="G-BOX-BINDING FACTOR 3-RELATED"/>
    <property type="match status" value="1"/>
</dbReference>
<proteinExistence type="inferred from homology"/>
<comment type="subcellular location">
    <subcellularLocation>
        <location evidence="1">Nucleus</location>
    </subcellularLocation>
</comment>
<feature type="compositionally biased region" description="Polar residues" evidence="7">
    <location>
        <begin position="62"/>
        <end position="78"/>
    </location>
</feature>
<dbReference type="SMART" id="SM00338">
    <property type="entry name" value="BRLZ"/>
    <property type="match status" value="1"/>
</dbReference>
<keyword evidence="3" id="KW-0805">Transcription regulation</keyword>
<comment type="caution">
    <text evidence="9">The sequence shown here is derived from an EMBL/GenBank/DDBJ whole genome shotgun (WGS) entry which is preliminary data.</text>
</comment>
<dbReference type="GO" id="GO:0003700">
    <property type="term" value="F:DNA-binding transcription factor activity"/>
    <property type="evidence" value="ECO:0007669"/>
    <property type="project" value="InterPro"/>
</dbReference>
<evidence type="ECO:0000256" key="3">
    <source>
        <dbReference type="ARBA" id="ARBA00023015"/>
    </source>
</evidence>
<feature type="region of interest" description="Disordered" evidence="7">
    <location>
        <begin position="256"/>
        <end position="294"/>
    </location>
</feature>
<keyword evidence="10" id="KW-1185">Reference proteome</keyword>
<protein>
    <recommendedName>
        <fullName evidence="8">BZIP domain-containing protein</fullName>
    </recommendedName>
</protein>
<sequence length="884" mass="95399">MPTRGHAHSVRSYTSRASVIRCRKEPASGGLGLPVVVIGPKSNNHDRQSPIDPRPALFPHLQHSSTSPAGSHPQQHHTSSSEKRPEGASRAEEKSEPRAKASERKREPEEECDRAREGERERGTVCDRVWCFESCLVEDMASGVTVLPSTSAGGKPSDGSRQKRKIAAGLPNVRKRVCVPKDAVKVEAARSAGSSKPFVTKRKDRIDDENTGDSSLELDAARALTQMQTQVLKIIEERPVLTLKVVAPLPQWSRKRIRSSRAKRADCASDDSHTSEPEPEQQSEGASSLGKDSHSAITTAVKVEAPSGSVEQGCASDTEKQNIKLLSDSSCDFHQLDSRAESPTSPLPASVRIDEVPGFTAFQMVENEPRSAFRKVVAIRPVKKAAVARKPKVEEKSYEAATPEQAAVKLATRKKPKPAGVGQLPIVKTEEADAGWPVSSTAVVLNEDSRRFEDAKCANAANPCMAAAQEVALSEPVLVKIETKPSVKPGQRAGGKLKPAISESEKEARRQRRVQANRESARQTIRRKQVLCEELSQKAQLYTIDNDTLKKELEMKLLDLKKESELNARLREQLLKSHEGVSGSEVAATQPEHGSAFRFNPPSSGTFNPMILMQFPHYTHPSDVCFPGAPPPLGLSGDYATAAVSYMPVMWTGGAHGGQGPLVSYFPYACPVAGSSKFTSPRGEEATSPPASSSGPAASLPSTQAESPFSKAPCGRDRGLVTAKSLGPYRASSFSESTFSHDVKKASVKCESVCEAPTFGGKGQFYKLTTSSQHGTSCLPGVLPRKSSGEELLCLPPPSAHLARASSGNLAPQVSKMGNSRFVFPSGGRRYSDMMGQELPQMMQSQKPSVAVARAAEARRNRIELQRSRAQRQQAARIAEPSVS</sequence>
<dbReference type="InterPro" id="IPR046347">
    <property type="entry name" value="bZIP_sf"/>
</dbReference>
<reference evidence="9" key="1">
    <citation type="submission" date="2016-03" db="EMBL/GenBank/DDBJ databases">
        <title>Mechanisms controlling the formation of the plant cell surface in tip-growing cells are functionally conserved among land plants.</title>
        <authorList>
            <person name="Honkanen S."/>
            <person name="Jones V.A."/>
            <person name="Morieri G."/>
            <person name="Champion C."/>
            <person name="Hetherington A.J."/>
            <person name="Kelly S."/>
            <person name="Saint-Marcoux D."/>
            <person name="Proust H."/>
            <person name="Prescott H."/>
            <person name="Dolan L."/>
        </authorList>
    </citation>
    <scope>NUCLEOTIDE SEQUENCE [LARGE SCALE GENOMIC DNA]</scope>
    <source>
        <tissue evidence="9">Whole gametophyte</tissue>
    </source>
</reference>
<evidence type="ECO:0000256" key="7">
    <source>
        <dbReference type="SAM" id="MobiDB-lite"/>
    </source>
</evidence>
<evidence type="ECO:0000259" key="8">
    <source>
        <dbReference type="PROSITE" id="PS50217"/>
    </source>
</evidence>